<feature type="compositionally biased region" description="Polar residues" evidence="1">
    <location>
        <begin position="393"/>
        <end position="425"/>
    </location>
</feature>
<evidence type="ECO:0000256" key="1">
    <source>
        <dbReference type="SAM" id="MobiDB-lite"/>
    </source>
</evidence>
<dbReference type="RefSeq" id="XP_046056402.1">
    <property type="nucleotide sequence ID" value="XM_046191180.1"/>
</dbReference>
<feature type="compositionally biased region" description="Polar residues" evidence="1">
    <location>
        <begin position="212"/>
        <end position="222"/>
    </location>
</feature>
<feature type="region of interest" description="Disordered" evidence="1">
    <location>
        <begin position="203"/>
        <end position="228"/>
    </location>
</feature>
<feature type="region of interest" description="Disordered" evidence="1">
    <location>
        <begin position="241"/>
        <end position="264"/>
    </location>
</feature>
<keyword evidence="3" id="KW-1185">Reference proteome</keyword>
<evidence type="ECO:0000313" key="3">
    <source>
        <dbReference type="Proteomes" id="UP000720189"/>
    </source>
</evidence>
<feature type="region of interest" description="Disordered" evidence="1">
    <location>
        <begin position="276"/>
        <end position="518"/>
    </location>
</feature>
<dbReference type="Proteomes" id="UP000720189">
    <property type="component" value="Unassembled WGS sequence"/>
</dbReference>
<accession>A0A9P9R8K7</accession>
<feature type="compositionally biased region" description="Polar residues" evidence="1">
    <location>
        <begin position="312"/>
        <end position="337"/>
    </location>
</feature>
<reference evidence="2" key="1">
    <citation type="journal article" date="2021" name="Nat. Commun.">
        <title>Genetic determinants of endophytism in the Arabidopsis root mycobiome.</title>
        <authorList>
            <person name="Mesny F."/>
            <person name="Miyauchi S."/>
            <person name="Thiergart T."/>
            <person name="Pickel B."/>
            <person name="Atanasova L."/>
            <person name="Karlsson M."/>
            <person name="Huettel B."/>
            <person name="Barry K.W."/>
            <person name="Haridas S."/>
            <person name="Chen C."/>
            <person name="Bauer D."/>
            <person name="Andreopoulos W."/>
            <person name="Pangilinan J."/>
            <person name="LaButti K."/>
            <person name="Riley R."/>
            <person name="Lipzen A."/>
            <person name="Clum A."/>
            <person name="Drula E."/>
            <person name="Henrissat B."/>
            <person name="Kohler A."/>
            <person name="Grigoriev I.V."/>
            <person name="Martin F.M."/>
            <person name="Hacquard S."/>
        </authorList>
    </citation>
    <scope>NUCLEOTIDE SEQUENCE</scope>
    <source>
        <strain evidence="2">MPI-CAGE-AT-0023</strain>
    </source>
</reference>
<organism evidence="2 3">
    <name type="scientific">Fusarium redolens</name>
    <dbReference type="NCBI Taxonomy" id="48865"/>
    <lineage>
        <taxon>Eukaryota</taxon>
        <taxon>Fungi</taxon>
        <taxon>Dikarya</taxon>
        <taxon>Ascomycota</taxon>
        <taxon>Pezizomycotina</taxon>
        <taxon>Sordariomycetes</taxon>
        <taxon>Hypocreomycetidae</taxon>
        <taxon>Hypocreales</taxon>
        <taxon>Nectriaceae</taxon>
        <taxon>Fusarium</taxon>
        <taxon>Fusarium redolens species complex</taxon>
    </lineage>
</organism>
<proteinExistence type="predicted"/>
<feature type="compositionally biased region" description="Low complexity" evidence="1">
    <location>
        <begin position="250"/>
        <end position="262"/>
    </location>
</feature>
<dbReference type="AlphaFoldDB" id="A0A9P9R8K7"/>
<protein>
    <submittedName>
        <fullName evidence="2">Uncharacterized protein</fullName>
    </submittedName>
</protein>
<feature type="compositionally biased region" description="Polar residues" evidence="1">
    <location>
        <begin position="507"/>
        <end position="518"/>
    </location>
</feature>
<evidence type="ECO:0000313" key="2">
    <source>
        <dbReference type="EMBL" id="KAH7269634.1"/>
    </source>
</evidence>
<sequence length="635" mass="69980">MHTFASKMYISVDNTMEPVEAQGSPPKVLDRLFKTTKTSTIPHLTELRKALGYGNPGLDQDIAFKRAVRTQIESFTSPSTNLPAYRFTKWRLPLHQRGLQEVTKDFLDTKGKGPEFWPARHNSVNTRCLEYYKDSSRIRRLMIKVFWRAAQEYKRHKPSNSATTKLLLQPSDRNTSPLEPLDTPSDDKRQVLKNNFHILKGQSIDNPIDVESMQSTTNTPGPSTDDHFAAFGMSVRFSVLTQQRQDTPEESSSSEPLSSSLLVPDTAETMMPIPEEAESTYSTDPYEVPKSPPRATETAQDNGKRPVESDSNDSNHQAKVPRQGSSTSVKPTRQPPKSTRDGRKTQSLPPQVRSSRRQSKLVRRQDAAAEEQIQATENPTPTPSPPPAAIVTQRGSNANQGKLPSANTDGSTSKTPAGEAQGQSSTAAVRAEVARQAARQTTEAAIAAGVDQQLDTHSTSTTGLSAKAQGKLPAVPTRQTPAVQAGPSRERERESTARPEASAARQEGSNSGNPEPEDIQQQVLNGRETVIRSNIANGVDFRSWRPSSPLFHMSLASVAWELGLRPGRALHMSLRGRITNLNEEFENGQEKKFESFKDECLDVITQQHSGAASTPGSQRRQLKIYFSDKPISVDV</sequence>
<comment type="caution">
    <text evidence="2">The sequence shown here is derived from an EMBL/GenBank/DDBJ whole genome shotgun (WGS) entry which is preliminary data.</text>
</comment>
<feature type="compositionally biased region" description="Polar residues" evidence="1">
    <location>
        <begin position="453"/>
        <end position="464"/>
    </location>
</feature>
<feature type="region of interest" description="Disordered" evidence="1">
    <location>
        <begin position="158"/>
        <end position="188"/>
    </location>
</feature>
<gene>
    <name evidence="2" type="ORF">BKA55DRAFT_549176</name>
</gene>
<dbReference type="GeneID" id="70221134"/>
<feature type="compositionally biased region" description="Basic and acidic residues" evidence="1">
    <location>
        <begin position="488"/>
        <end position="497"/>
    </location>
</feature>
<feature type="compositionally biased region" description="Low complexity" evidence="1">
    <location>
        <begin position="426"/>
        <end position="448"/>
    </location>
</feature>
<name>A0A9P9R8K7_FUSRE</name>
<dbReference type="OrthoDB" id="5085358at2759"/>
<dbReference type="EMBL" id="JAGMUX010000001">
    <property type="protein sequence ID" value="KAH7269634.1"/>
    <property type="molecule type" value="Genomic_DNA"/>
</dbReference>
<feature type="compositionally biased region" description="Polar residues" evidence="1">
    <location>
        <begin position="159"/>
        <end position="177"/>
    </location>
</feature>